<dbReference type="SMART" id="SM00066">
    <property type="entry name" value="GAL4"/>
    <property type="match status" value="1"/>
</dbReference>
<evidence type="ECO:0000313" key="4">
    <source>
        <dbReference type="EMBL" id="CZR68861.1"/>
    </source>
</evidence>
<dbReference type="SUPFAM" id="SSF57701">
    <property type="entry name" value="Zn2/Cys6 DNA-binding domain"/>
    <property type="match status" value="1"/>
</dbReference>
<protein>
    <recommendedName>
        <fullName evidence="3">Zn(2)-C6 fungal-type domain-containing protein</fullName>
    </recommendedName>
</protein>
<dbReference type="GO" id="GO:0000981">
    <property type="term" value="F:DNA-binding transcription factor activity, RNA polymerase II-specific"/>
    <property type="evidence" value="ECO:0007669"/>
    <property type="project" value="InterPro"/>
</dbReference>
<dbReference type="PANTHER" id="PTHR47657:SF13">
    <property type="entry name" value="ZN(2)-C6 FUNGAL-TYPE DOMAIN-CONTAINING PROTEIN-RELATED"/>
    <property type="match status" value="1"/>
</dbReference>
<feature type="region of interest" description="Disordered" evidence="2">
    <location>
        <begin position="304"/>
        <end position="324"/>
    </location>
</feature>
<dbReference type="Proteomes" id="UP000184330">
    <property type="component" value="Unassembled WGS sequence"/>
</dbReference>
<dbReference type="EMBL" id="FJOG01000060">
    <property type="protein sequence ID" value="CZR68861.1"/>
    <property type="molecule type" value="Genomic_DNA"/>
</dbReference>
<dbReference type="GO" id="GO:0008270">
    <property type="term" value="F:zinc ion binding"/>
    <property type="evidence" value="ECO:0007669"/>
    <property type="project" value="InterPro"/>
</dbReference>
<reference evidence="4 5" key="1">
    <citation type="submission" date="2016-03" db="EMBL/GenBank/DDBJ databases">
        <authorList>
            <person name="Ploux O."/>
        </authorList>
    </citation>
    <scope>NUCLEOTIDE SEQUENCE [LARGE SCALE GENOMIC DNA]</scope>
    <source>
        <strain evidence="4 5">UAMH 11012</strain>
    </source>
</reference>
<feature type="compositionally biased region" description="Low complexity" evidence="2">
    <location>
        <begin position="306"/>
        <end position="324"/>
    </location>
</feature>
<evidence type="ECO:0000259" key="3">
    <source>
        <dbReference type="PROSITE" id="PS50048"/>
    </source>
</evidence>
<dbReference type="PANTHER" id="PTHR47657">
    <property type="entry name" value="STEROL REGULATORY ELEMENT-BINDING PROTEIN ECM22"/>
    <property type="match status" value="1"/>
</dbReference>
<proteinExistence type="predicted"/>
<dbReference type="InterPro" id="IPR036864">
    <property type="entry name" value="Zn2-C6_fun-type_DNA-bd_sf"/>
</dbReference>
<keyword evidence="5" id="KW-1185">Reference proteome</keyword>
<dbReference type="AlphaFoldDB" id="A0A1L7XV03"/>
<dbReference type="CDD" id="cd00067">
    <property type="entry name" value="GAL4"/>
    <property type="match status" value="1"/>
</dbReference>
<feature type="domain" description="Zn(2)-C6 fungal-type" evidence="3">
    <location>
        <begin position="20"/>
        <end position="50"/>
    </location>
</feature>
<dbReference type="Pfam" id="PF00172">
    <property type="entry name" value="Zn_clus"/>
    <property type="match status" value="1"/>
</dbReference>
<gene>
    <name evidence="4" type="ORF">PAC_18761</name>
</gene>
<accession>A0A1L7XV03</accession>
<dbReference type="OrthoDB" id="416217at2759"/>
<dbReference type="PROSITE" id="PS50048">
    <property type="entry name" value="ZN2_CY6_FUNGAL_2"/>
    <property type="match status" value="1"/>
</dbReference>
<evidence type="ECO:0000256" key="1">
    <source>
        <dbReference type="ARBA" id="ARBA00023242"/>
    </source>
</evidence>
<dbReference type="Gene3D" id="4.10.240.10">
    <property type="entry name" value="Zn(2)-C6 fungal-type DNA-binding domain"/>
    <property type="match status" value="1"/>
</dbReference>
<name>A0A1L7XV03_9HELO</name>
<evidence type="ECO:0000256" key="2">
    <source>
        <dbReference type="SAM" id="MobiDB-lite"/>
    </source>
</evidence>
<evidence type="ECO:0000313" key="5">
    <source>
        <dbReference type="Proteomes" id="UP000184330"/>
    </source>
</evidence>
<dbReference type="InterPro" id="IPR001138">
    <property type="entry name" value="Zn2Cys6_DnaBD"/>
</dbReference>
<feature type="region of interest" description="Disordered" evidence="2">
    <location>
        <begin position="118"/>
        <end position="137"/>
    </location>
</feature>
<dbReference type="PROSITE" id="PS00463">
    <property type="entry name" value="ZN2_CY6_FUNGAL_1"/>
    <property type="match status" value="1"/>
</dbReference>
<keyword evidence="1" id="KW-0539">Nucleus</keyword>
<sequence>MVPPAEAKKERRTHRKSRLGCQSCKQRKIKCDESRPNCCNCIRREIECVFPARGPKRDVGERAPRSELAPGCNSQAATQSQLVSSQFSPIQNESTFYGTLRFVPYRKFHGGESKFPNVHSESEVPFDPSTRRSPTRSEHDFQAMSERLSCLENTINPPKTTPYEPTSVLTYADMALLHHYFYMPDDSSEKEELLQAGFRYPHLLHLILGFAALHWSHQEPQQKSDLVAQAERHHVIGMQGATKLLSHAEEDSMAIVYKSAILIGLYNLALGPQPGEYVGFSDHDGVASFLVFLRGVRIIREKNEEATQSPAAATPATPATPKAAPLVPKRDGIDMFIPDQLPCANVGHAGYFENLRCLARASPNDPLGSASRDTSIYLTAIDQLEPFFEEIYGSQTSSYQAKTATPYSRVAFGWLYRVSGGFINRLQEKAPLALAIFACFAVVLKRLETGWVVEGWPEHIMSGVWKFLRPESRGLVWWPMQEMGLELPIGHCVYLESVLS</sequence>
<organism evidence="4 5">
    <name type="scientific">Phialocephala subalpina</name>
    <dbReference type="NCBI Taxonomy" id="576137"/>
    <lineage>
        <taxon>Eukaryota</taxon>
        <taxon>Fungi</taxon>
        <taxon>Dikarya</taxon>
        <taxon>Ascomycota</taxon>
        <taxon>Pezizomycotina</taxon>
        <taxon>Leotiomycetes</taxon>
        <taxon>Helotiales</taxon>
        <taxon>Mollisiaceae</taxon>
        <taxon>Phialocephala</taxon>
        <taxon>Phialocephala fortinii species complex</taxon>
    </lineage>
</organism>
<dbReference type="InterPro" id="IPR052400">
    <property type="entry name" value="Zn2-C6_fungal_TF"/>
</dbReference>